<sequence length="133" mass="15706">MKEVNLRKERYTLVNMFYRYLLMNNTVSEMKQQILDQSQGELSDKGEDVALDIAEKSPEIFNEIKDKLSDKWDLDRLPALIKAILLVGAWEIKYTNTDKPIVINEMVNYCKDMEPDYDYKFVNAILDKFVKEQ</sequence>
<dbReference type="InterPro" id="IPR035926">
    <property type="entry name" value="NusB-like_sf"/>
</dbReference>
<name>A0A291IR99_9MOLU</name>
<keyword evidence="2" id="KW-1185">Reference proteome</keyword>
<dbReference type="GO" id="GO:0003723">
    <property type="term" value="F:RNA binding"/>
    <property type="evidence" value="ECO:0007669"/>
    <property type="project" value="InterPro"/>
</dbReference>
<reference evidence="1 2" key="1">
    <citation type="submission" date="2017-09" db="EMBL/GenBank/DDBJ databases">
        <title>SPAdes assembly of the Mesoplasma lactucae genome.</title>
        <authorList>
            <person name="Knight T.F."/>
            <person name="Rubinstein R."/>
            <person name="Citino T."/>
        </authorList>
    </citation>
    <scope>NUCLEOTIDE SEQUENCE [LARGE SCALE GENOMIC DNA]</scope>
    <source>
        <strain evidence="1 2">831-C4</strain>
    </source>
</reference>
<gene>
    <name evidence="1" type="ORF">CP520_01290</name>
</gene>
<proteinExistence type="predicted"/>
<dbReference type="EMBL" id="CP023668">
    <property type="protein sequence ID" value="ATG97392.1"/>
    <property type="molecule type" value="Genomic_DNA"/>
</dbReference>
<protein>
    <submittedName>
        <fullName evidence="1">Transcription antitermination factor NusB</fullName>
    </submittedName>
</protein>
<accession>A0A291IR99</accession>
<evidence type="ECO:0000313" key="2">
    <source>
        <dbReference type="Proteomes" id="UP000232227"/>
    </source>
</evidence>
<dbReference type="OrthoDB" id="389272at2"/>
<dbReference type="GO" id="GO:0006355">
    <property type="term" value="P:regulation of DNA-templated transcription"/>
    <property type="evidence" value="ECO:0007669"/>
    <property type="project" value="InterPro"/>
</dbReference>
<dbReference type="RefSeq" id="WP_096862680.1">
    <property type="nucleotide sequence ID" value="NZ_CP023668.1"/>
</dbReference>
<dbReference type="KEGG" id="mlac:CP520_01290"/>
<evidence type="ECO:0000313" key="1">
    <source>
        <dbReference type="EMBL" id="ATG97392.1"/>
    </source>
</evidence>
<organism evidence="1 2">
    <name type="scientific">Mesoplasma lactucae ATCC 49193</name>
    <dbReference type="NCBI Taxonomy" id="81460"/>
    <lineage>
        <taxon>Bacteria</taxon>
        <taxon>Bacillati</taxon>
        <taxon>Mycoplasmatota</taxon>
        <taxon>Mollicutes</taxon>
        <taxon>Entomoplasmatales</taxon>
        <taxon>Entomoplasmataceae</taxon>
        <taxon>Mesoplasma</taxon>
    </lineage>
</organism>
<dbReference type="SUPFAM" id="SSF48013">
    <property type="entry name" value="NusB-like"/>
    <property type="match status" value="1"/>
</dbReference>
<dbReference type="Proteomes" id="UP000232227">
    <property type="component" value="Chromosome"/>
</dbReference>
<dbReference type="AlphaFoldDB" id="A0A291IR99"/>
<dbReference type="Pfam" id="PF01029">
    <property type="entry name" value="NusB"/>
    <property type="match status" value="1"/>
</dbReference>
<dbReference type="Gene3D" id="1.10.940.10">
    <property type="entry name" value="NusB-like"/>
    <property type="match status" value="1"/>
</dbReference>
<dbReference type="InterPro" id="IPR006027">
    <property type="entry name" value="NusB_RsmB_TIM44"/>
</dbReference>